<organism evidence="1 2">
    <name type="scientific">Cirrhinus mrigala</name>
    <name type="common">Mrigala</name>
    <dbReference type="NCBI Taxonomy" id="683832"/>
    <lineage>
        <taxon>Eukaryota</taxon>
        <taxon>Metazoa</taxon>
        <taxon>Chordata</taxon>
        <taxon>Craniata</taxon>
        <taxon>Vertebrata</taxon>
        <taxon>Euteleostomi</taxon>
        <taxon>Actinopterygii</taxon>
        <taxon>Neopterygii</taxon>
        <taxon>Teleostei</taxon>
        <taxon>Ostariophysi</taxon>
        <taxon>Cypriniformes</taxon>
        <taxon>Cyprinidae</taxon>
        <taxon>Labeoninae</taxon>
        <taxon>Labeonini</taxon>
        <taxon>Cirrhinus</taxon>
    </lineage>
</organism>
<feature type="non-terminal residue" evidence="1">
    <location>
        <position position="86"/>
    </location>
</feature>
<proteinExistence type="predicted"/>
<name>A0ABD0NHE4_CIRMR</name>
<comment type="caution">
    <text evidence="1">The sequence shown here is derived from an EMBL/GenBank/DDBJ whole genome shotgun (WGS) entry which is preliminary data.</text>
</comment>
<dbReference type="PANTHER" id="PTHR46880">
    <property type="entry name" value="RAS-ASSOCIATING DOMAIN-CONTAINING PROTEIN"/>
    <property type="match status" value="1"/>
</dbReference>
<evidence type="ECO:0000313" key="2">
    <source>
        <dbReference type="Proteomes" id="UP001529510"/>
    </source>
</evidence>
<sequence length="86" mass="9792">QVKDTRWLSQHEAVKNLLRNITAVLGALAEEVETHKCPTAKGLYSFLATYRFVAALHMQADVLPHLARLSKLFQKEDVMFLAIKEQ</sequence>
<reference evidence="1 2" key="1">
    <citation type="submission" date="2024-05" db="EMBL/GenBank/DDBJ databases">
        <title>Genome sequencing and assembly of Indian major carp, Cirrhinus mrigala (Hamilton, 1822).</title>
        <authorList>
            <person name="Mohindra V."/>
            <person name="Chowdhury L.M."/>
            <person name="Lal K."/>
            <person name="Jena J.K."/>
        </authorList>
    </citation>
    <scope>NUCLEOTIDE SEQUENCE [LARGE SCALE GENOMIC DNA]</scope>
    <source>
        <strain evidence="1">CM1030</strain>
        <tissue evidence="1">Blood</tissue>
    </source>
</reference>
<gene>
    <name evidence="1" type="ORF">M9458_044525</name>
</gene>
<accession>A0ABD0NHE4</accession>
<protein>
    <submittedName>
        <fullName evidence="1">Uncharacterized protein</fullName>
    </submittedName>
</protein>
<feature type="non-terminal residue" evidence="1">
    <location>
        <position position="1"/>
    </location>
</feature>
<dbReference type="EMBL" id="JAMKFB020000022">
    <property type="protein sequence ID" value="KAL0160800.1"/>
    <property type="molecule type" value="Genomic_DNA"/>
</dbReference>
<dbReference type="AlphaFoldDB" id="A0ABD0NHE4"/>
<dbReference type="PANTHER" id="PTHR46880:SF5">
    <property type="entry name" value="DUF4371 DOMAIN-CONTAINING PROTEIN"/>
    <property type="match status" value="1"/>
</dbReference>
<evidence type="ECO:0000313" key="1">
    <source>
        <dbReference type="EMBL" id="KAL0160800.1"/>
    </source>
</evidence>
<dbReference type="Proteomes" id="UP001529510">
    <property type="component" value="Unassembled WGS sequence"/>
</dbReference>
<keyword evidence="2" id="KW-1185">Reference proteome</keyword>